<protein>
    <submittedName>
        <fullName evidence="1">Uncharacterized protein</fullName>
    </submittedName>
</protein>
<dbReference type="AlphaFoldDB" id="A0A426Z8A5"/>
<dbReference type="EMBL" id="AMZH03007880">
    <property type="protein sequence ID" value="RRT60218.1"/>
    <property type="molecule type" value="Genomic_DNA"/>
</dbReference>
<evidence type="ECO:0000313" key="1">
    <source>
        <dbReference type="EMBL" id="RRT60218.1"/>
    </source>
</evidence>
<name>A0A426Z8A5_ENSVE</name>
<dbReference type="Proteomes" id="UP000287651">
    <property type="component" value="Unassembled WGS sequence"/>
</dbReference>
<accession>A0A426Z8A5</accession>
<gene>
    <name evidence="1" type="ORF">B296_00023519</name>
</gene>
<reference evidence="1 2" key="1">
    <citation type="journal article" date="2014" name="Agronomy (Basel)">
        <title>A Draft Genome Sequence for Ensete ventricosum, the Drought-Tolerant Tree Against Hunger.</title>
        <authorList>
            <person name="Harrison J."/>
            <person name="Moore K.A."/>
            <person name="Paszkiewicz K."/>
            <person name="Jones T."/>
            <person name="Grant M."/>
            <person name="Ambacheew D."/>
            <person name="Muzemil S."/>
            <person name="Studholme D.J."/>
        </authorList>
    </citation>
    <scope>NUCLEOTIDE SEQUENCE [LARGE SCALE GENOMIC DNA]</scope>
</reference>
<proteinExistence type="predicted"/>
<comment type="caution">
    <text evidence="1">The sequence shown here is derived from an EMBL/GenBank/DDBJ whole genome shotgun (WGS) entry which is preliminary data.</text>
</comment>
<organism evidence="1 2">
    <name type="scientific">Ensete ventricosum</name>
    <name type="common">Abyssinian banana</name>
    <name type="synonym">Musa ensete</name>
    <dbReference type="NCBI Taxonomy" id="4639"/>
    <lineage>
        <taxon>Eukaryota</taxon>
        <taxon>Viridiplantae</taxon>
        <taxon>Streptophyta</taxon>
        <taxon>Embryophyta</taxon>
        <taxon>Tracheophyta</taxon>
        <taxon>Spermatophyta</taxon>
        <taxon>Magnoliopsida</taxon>
        <taxon>Liliopsida</taxon>
        <taxon>Zingiberales</taxon>
        <taxon>Musaceae</taxon>
        <taxon>Ensete</taxon>
    </lineage>
</organism>
<sequence length="129" mass="14590">MSEASQHVRFVFLRRVEVGASVPEVIKKCHRHENEVRWHHLDSHSRTHPQLGLDCPALAVEPSSYQVERIRWWWWVTAAIPPGPFPITVALSSSTVPLVSALPPTHHASSQAVRFELLLRAEMGLSCPF</sequence>
<evidence type="ECO:0000313" key="2">
    <source>
        <dbReference type="Proteomes" id="UP000287651"/>
    </source>
</evidence>